<keyword evidence="1" id="KW-0472">Membrane</keyword>
<dbReference type="Pfam" id="PF16344">
    <property type="entry name" value="FecR_C"/>
    <property type="match status" value="1"/>
</dbReference>
<feature type="domain" description="FecR protein" evidence="2">
    <location>
        <begin position="121"/>
        <end position="208"/>
    </location>
</feature>
<dbReference type="HOGENOM" id="CLU_050192_2_3_10"/>
<dbReference type="RefSeq" id="WP_014680462.1">
    <property type="nucleotide sequence ID" value="NC_017770.1"/>
</dbReference>
<dbReference type="PANTHER" id="PTHR30273">
    <property type="entry name" value="PERIPLASMIC SIGNAL SENSOR AND SIGMA FACTOR ACTIVATOR FECR-RELATED"/>
    <property type="match status" value="1"/>
</dbReference>
<evidence type="ECO:0000256" key="1">
    <source>
        <dbReference type="SAM" id="Phobius"/>
    </source>
</evidence>
<dbReference type="Gene3D" id="3.55.50.30">
    <property type="match status" value="1"/>
</dbReference>
<proteinExistence type="predicted"/>
<dbReference type="PANTHER" id="PTHR30273:SF2">
    <property type="entry name" value="PROTEIN FECR"/>
    <property type="match status" value="1"/>
</dbReference>
<feature type="domain" description="Protein FecR C-terminal" evidence="3">
    <location>
        <begin position="256"/>
        <end position="320"/>
    </location>
</feature>
<evidence type="ECO:0000313" key="5">
    <source>
        <dbReference type="Proteomes" id="UP000007590"/>
    </source>
</evidence>
<dbReference type="InterPro" id="IPR012373">
    <property type="entry name" value="Ferrdict_sens_TM"/>
</dbReference>
<evidence type="ECO:0000259" key="3">
    <source>
        <dbReference type="Pfam" id="PF16344"/>
    </source>
</evidence>
<name>H8KR29_SOLCM</name>
<keyword evidence="5" id="KW-1185">Reference proteome</keyword>
<evidence type="ECO:0000259" key="2">
    <source>
        <dbReference type="Pfam" id="PF04773"/>
    </source>
</evidence>
<dbReference type="Pfam" id="PF04773">
    <property type="entry name" value="FecR"/>
    <property type="match status" value="1"/>
</dbReference>
<sequence>MDSQLFRKYFSGKCNEEECKEVEKYISSHPSIVDQFLEAGWGRSTEEISTEVSTKLKNNLYRSIAQESEVIQQKAINHFSFLKIAAAIALLIAFGAGLFYVYNYRNQVNEQWVRIDNQGSKIKSVSMPDNSIIWLNANSSISYSNLYNTTKRELKLSGEAFFQVTKNHQKPFIVHSGNISTTALGTSFNISAYEKDQIVRVVLVTGKVAVDLKKSFNNEKRVILTPGKMIEFENKNAKWTSSMINTNSVTLWRNNKLVFVNELLPDALRKLARHYHVNIRFNEEELSHLYFDGTFESTEEKERVLKTVLSIYGLTYKTTPNGYEILKNKK</sequence>
<dbReference type="GO" id="GO:0016989">
    <property type="term" value="F:sigma factor antagonist activity"/>
    <property type="evidence" value="ECO:0007669"/>
    <property type="project" value="TreeGrafter"/>
</dbReference>
<organism evidence="4 5">
    <name type="scientific">Solitalea canadensis (strain ATCC 29591 / DSM 3403 / JCM 21819 / LMG 8368 / NBRC 15130 / NCIMB 12057 / USAM 9D)</name>
    <name type="common">Flexibacter canadensis</name>
    <dbReference type="NCBI Taxonomy" id="929556"/>
    <lineage>
        <taxon>Bacteria</taxon>
        <taxon>Pseudomonadati</taxon>
        <taxon>Bacteroidota</taxon>
        <taxon>Sphingobacteriia</taxon>
        <taxon>Sphingobacteriales</taxon>
        <taxon>Sphingobacteriaceae</taxon>
        <taxon>Solitalea</taxon>
    </lineage>
</organism>
<reference evidence="4" key="1">
    <citation type="submission" date="2012-02" db="EMBL/GenBank/DDBJ databases">
        <title>The complete genome of Solitalea canadensis DSM 3403.</title>
        <authorList>
            <consortium name="US DOE Joint Genome Institute (JGI-PGF)"/>
            <person name="Lucas S."/>
            <person name="Copeland A."/>
            <person name="Lapidus A."/>
            <person name="Glavina del Rio T."/>
            <person name="Dalin E."/>
            <person name="Tice H."/>
            <person name="Bruce D."/>
            <person name="Goodwin L."/>
            <person name="Pitluck S."/>
            <person name="Peters L."/>
            <person name="Ovchinnikova G."/>
            <person name="Lu M."/>
            <person name="Kyrpides N."/>
            <person name="Mavromatis K."/>
            <person name="Ivanova N."/>
            <person name="Brettin T."/>
            <person name="Detter J.C."/>
            <person name="Han C."/>
            <person name="Larimer F."/>
            <person name="Land M."/>
            <person name="Hauser L."/>
            <person name="Markowitz V."/>
            <person name="Cheng J.-F."/>
            <person name="Hugenholtz P."/>
            <person name="Woyke T."/>
            <person name="Wu D."/>
            <person name="Spring S."/>
            <person name="Schroeder M."/>
            <person name="Kopitz M."/>
            <person name="Brambilla E."/>
            <person name="Klenk H.-P."/>
            <person name="Eisen J.A."/>
        </authorList>
    </citation>
    <scope>NUCLEOTIDE SEQUENCE</scope>
    <source>
        <strain evidence="4">DSM 3403</strain>
    </source>
</reference>
<dbReference type="KEGG" id="scn:Solca_2184"/>
<gene>
    <name evidence="4" type="ordered locus">Solca_2184</name>
</gene>
<keyword evidence="1" id="KW-1133">Transmembrane helix</keyword>
<evidence type="ECO:0000313" key="4">
    <source>
        <dbReference type="EMBL" id="AFD07235.1"/>
    </source>
</evidence>
<protein>
    <submittedName>
        <fullName evidence="4">Fe2+-dicitrate sensor, membrane component</fullName>
    </submittedName>
</protein>
<accession>H8KR29</accession>
<dbReference type="OrthoDB" id="1119382at2"/>
<dbReference type="STRING" id="929556.Solca_2184"/>
<dbReference type="PIRSF" id="PIRSF018266">
    <property type="entry name" value="FecR"/>
    <property type="match status" value="1"/>
</dbReference>
<dbReference type="eggNOG" id="COG3712">
    <property type="taxonomic scope" value="Bacteria"/>
</dbReference>
<dbReference type="Proteomes" id="UP000007590">
    <property type="component" value="Chromosome"/>
</dbReference>
<dbReference type="AlphaFoldDB" id="H8KR29"/>
<feature type="transmembrane region" description="Helical" evidence="1">
    <location>
        <begin position="81"/>
        <end position="102"/>
    </location>
</feature>
<dbReference type="Gene3D" id="2.60.120.1440">
    <property type="match status" value="1"/>
</dbReference>
<dbReference type="InterPro" id="IPR032508">
    <property type="entry name" value="FecR_C"/>
</dbReference>
<dbReference type="InterPro" id="IPR006860">
    <property type="entry name" value="FecR"/>
</dbReference>
<dbReference type="EMBL" id="CP003349">
    <property type="protein sequence ID" value="AFD07235.1"/>
    <property type="molecule type" value="Genomic_DNA"/>
</dbReference>
<keyword evidence="1" id="KW-0812">Transmembrane</keyword>